<dbReference type="Pfam" id="PF05932">
    <property type="entry name" value="CesT"/>
    <property type="match status" value="1"/>
</dbReference>
<dbReference type="OrthoDB" id="8656820at2"/>
<dbReference type="EMBL" id="FOSF01000017">
    <property type="protein sequence ID" value="SFK04007.1"/>
    <property type="molecule type" value="Genomic_DNA"/>
</dbReference>
<protein>
    <submittedName>
        <fullName evidence="1">Tir chaperone protein (CesT) family protein</fullName>
    </submittedName>
</protein>
<accession>A0A662ZAI0</accession>
<dbReference type="Gene3D" id="3.30.1460.10">
    <property type="match status" value="1"/>
</dbReference>
<proteinExistence type="predicted"/>
<evidence type="ECO:0000313" key="2">
    <source>
        <dbReference type="Proteomes" id="UP000243374"/>
    </source>
</evidence>
<evidence type="ECO:0000313" key="1">
    <source>
        <dbReference type="EMBL" id="SFK04007.1"/>
    </source>
</evidence>
<dbReference type="RefSeq" id="WP_074840307.1">
    <property type="nucleotide sequence ID" value="NZ_CP047056.1"/>
</dbReference>
<dbReference type="CDD" id="cd16364">
    <property type="entry name" value="T3SC_I-like"/>
    <property type="match status" value="1"/>
</dbReference>
<gene>
    <name evidence="1" type="ORF">SAMN04487865_10179</name>
</gene>
<dbReference type="GO" id="GO:0030254">
    <property type="term" value="P:protein secretion by the type III secretion system"/>
    <property type="evidence" value="ECO:0007669"/>
    <property type="project" value="InterPro"/>
</dbReference>
<dbReference type="InterPro" id="IPR010261">
    <property type="entry name" value="Tir_chaperone"/>
</dbReference>
<organism evidence="1 2">
    <name type="scientific">Succinivibrio dextrinosolvens</name>
    <dbReference type="NCBI Taxonomy" id="83771"/>
    <lineage>
        <taxon>Bacteria</taxon>
        <taxon>Pseudomonadati</taxon>
        <taxon>Pseudomonadota</taxon>
        <taxon>Gammaproteobacteria</taxon>
        <taxon>Aeromonadales</taxon>
        <taxon>Succinivibrionaceae</taxon>
        <taxon>Succinivibrio</taxon>
    </lineage>
</organism>
<reference evidence="1 2" key="1">
    <citation type="submission" date="2016-10" db="EMBL/GenBank/DDBJ databases">
        <authorList>
            <person name="Varghese N."/>
            <person name="Submissions S."/>
        </authorList>
    </citation>
    <scope>NUCLEOTIDE SEQUENCE [LARGE SCALE GENOMIC DNA]</scope>
    <source>
        <strain evidence="1 2">22B</strain>
    </source>
</reference>
<dbReference type="Proteomes" id="UP000243374">
    <property type="component" value="Unassembled WGS sequence"/>
</dbReference>
<sequence length="132" mass="14602">MITDISEFKRLIKDTYPDMVETGNGVFSLSVESMILTIACVSDESNTIVFRAKIDSLDNIKRAGDLSKAALKGNFFWSGTDGAKLSIGPDNALYLTELRSVEEFLDAATLMSAVDEYVNTVSDWKIRSQQYA</sequence>
<dbReference type="SUPFAM" id="SSF69635">
    <property type="entry name" value="Type III secretory system chaperone-like"/>
    <property type="match status" value="1"/>
</dbReference>
<name>A0A662ZAI0_9GAMM</name>
<keyword evidence="2" id="KW-1185">Reference proteome</keyword>
<dbReference type="AlphaFoldDB" id="A0A662ZAI0"/>